<comment type="caution">
    <text evidence="11">The sequence shown here is derived from an EMBL/GenBank/DDBJ whole genome shotgun (WGS) entry which is preliminary data.</text>
</comment>
<comment type="similarity">
    <text evidence="2">Belongs to the YajC family.</text>
</comment>
<reference evidence="11 12" key="1">
    <citation type="submission" date="2016-01" db="EMBL/GenBank/DDBJ databases">
        <authorList>
            <person name="Mitreva M."/>
            <person name="Pepin K.H."/>
            <person name="Mihindukulasuriya K.A."/>
            <person name="Fulton R."/>
            <person name="Fronick C."/>
            <person name="O'Laughlin M."/>
            <person name="Miner T."/>
            <person name="Herter B."/>
            <person name="Rosa B.A."/>
            <person name="Cordes M."/>
            <person name="Tomlinson C."/>
            <person name="Wollam A."/>
            <person name="Palsikar V.B."/>
            <person name="Mardis E.R."/>
            <person name="Wilson R.K."/>
        </authorList>
    </citation>
    <scope>NUCLEOTIDE SEQUENCE [LARGE SCALE GENOMIC DNA]</scope>
    <source>
        <strain evidence="11 12">KA00071</strain>
    </source>
</reference>
<dbReference type="RefSeq" id="WP_066129369.1">
    <property type="nucleotide sequence ID" value="NZ_KQ959861.1"/>
</dbReference>
<evidence type="ECO:0000256" key="4">
    <source>
        <dbReference type="ARBA" id="ARBA00022475"/>
    </source>
</evidence>
<comment type="subcellular location">
    <subcellularLocation>
        <location evidence="1">Cell membrane</location>
        <topology evidence="1">Single-pass membrane protein</topology>
    </subcellularLocation>
</comment>
<protein>
    <submittedName>
        <fullName evidence="11">Preprotein translocase, YajC subunit</fullName>
    </submittedName>
</protein>
<dbReference type="Proteomes" id="UP000070467">
    <property type="component" value="Unassembled WGS sequence"/>
</dbReference>
<evidence type="ECO:0000256" key="6">
    <source>
        <dbReference type="ARBA" id="ARBA00022927"/>
    </source>
</evidence>
<keyword evidence="9 10" id="KW-0472">Membrane</keyword>
<dbReference type="NCBIfam" id="TIGR00739">
    <property type="entry name" value="yajC"/>
    <property type="match status" value="1"/>
</dbReference>
<keyword evidence="3" id="KW-0813">Transport</keyword>
<evidence type="ECO:0000256" key="3">
    <source>
        <dbReference type="ARBA" id="ARBA00022448"/>
    </source>
</evidence>
<evidence type="ECO:0000256" key="2">
    <source>
        <dbReference type="ARBA" id="ARBA00006742"/>
    </source>
</evidence>
<keyword evidence="6" id="KW-0653">Protein transport</keyword>
<dbReference type="Pfam" id="PF02699">
    <property type="entry name" value="YajC"/>
    <property type="match status" value="1"/>
</dbReference>
<proteinExistence type="inferred from homology"/>
<dbReference type="InterPro" id="IPR003849">
    <property type="entry name" value="Preprotein_translocase_YajC"/>
</dbReference>
<evidence type="ECO:0000256" key="10">
    <source>
        <dbReference type="SAM" id="Phobius"/>
    </source>
</evidence>
<evidence type="ECO:0000256" key="1">
    <source>
        <dbReference type="ARBA" id="ARBA00004162"/>
    </source>
</evidence>
<keyword evidence="7 10" id="KW-1133">Transmembrane helix</keyword>
<keyword evidence="4" id="KW-1003">Cell membrane</keyword>
<evidence type="ECO:0000313" key="11">
    <source>
        <dbReference type="EMBL" id="KXB58646.1"/>
    </source>
</evidence>
<sequence>MQNIYNIVIFIGIFALMYFFVIRPQNKRNKELKLLQESLKVGDKVVTFAGIYGEIVEIGTSTVILKISQKTEIKLERVAIRGLAS</sequence>
<evidence type="ECO:0000256" key="8">
    <source>
        <dbReference type="ARBA" id="ARBA00023010"/>
    </source>
</evidence>
<dbReference type="EMBL" id="LSDB01000008">
    <property type="protein sequence ID" value="KXB58646.1"/>
    <property type="molecule type" value="Genomic_DNA"/>
</dbReference>
<evidence type="ECO:0000256" key="5">
    <source>
        <dbReference type="ARBA" id="ARBA00022692"/>
    </source>
</evidence>
<evidence type="ECO:0000313" key="12">
    <source>
        <dbReference type="Proteomes" id="UP000070467"/>
    </source>
</evidence>
<evidence type="ECO:0000256" key="9">
    <source>
        <dbReference type="ARBA" id="ARBA00023136"/>
    </source>
</evidence>
<feature type="transmembrane region" description="Helical" evidence="10">
    <location>
        <begin position="6"/>
        <end position="22"/>
    </location>
</feature>
<keyword evidence="5 10" id="KW-0812">Transmembrane</keyword>
<gene>
    <name evidence="11" type="ORF">HMPREF1871_00412</name>
</gene>
<dbReference type="SMART" id="SM01323">
    <property type="entry name" value="YajC"/>
    <property type="match status" value="1"/>
</dbReference>
<name>A0ABR5TMU6_9BACL</name>
<keyword evidence="12" id="KW-1185">Reference proteome</keyword>
<dbReference type="PRINTS" id="PR01853">
    <property type="entry name" value="YAJCTRNLCASE"/>
</dbReference>
<keyword evidence="8" id="KW-0811">Translocation</keyword>
<dbReference type="PANTHER" id="PTHR33909">
    <property type="entry name" value="SEC TRANSLOCON ACCESSORY COMPLEX SUBUNIT YAJC"/>
    <property type="match status" value="1"/>
</dbReference>
<dbReference type="PANTHER" id="PTHR33909:SF1">
    <property type="entry name" value="SEC TRANSLOCON ACCESSORY COMPLEX SUBUNIT YAJC"/>
    <property type="match status" value="1"/>
</dbReference>
<accession>A0ABR5TMU6</accession>
<evidence type="ECO:0000256" key="7">
    <source>
        <dbReference type="ARBA" id="ARBA00022989"/>
    </source>
</evidence>
<organism evidence="11 12">
    <name type="scientific">Gemelliphila asaccharolytica</name>
    <dbReference type="NCBI Taxonomy" id="502393"/>
    <lineage>
        <taxon>Bacteria</taxon>
        <taxon>Bacillati</taxon>
        <taxon>Bacillota</taxon>
        <taxon>Bacilli</taxon>
        <taxon>Bacillales</taxon>
        <taxon>Gemellaceae</taxon>
        <taxon>Gemelliphila</taxon>
    </lineage>
</organism>